<dbReference type="AlphaFoldDB" id="B8FGL3"/>
<gene>
    <name evidence="2" type="ordered locus">Dalk_3232</name>
</gene>
<keyword evidence="1" id="KW-0732">Signal</keyword>
<evidence type="ECO:0000313" key="2">
    <source>
        <dbReference type="EMBL" id="ACL04922.1"/>
    </source>
</evidence>
<dbReference type="EMBL" id="CP001322">
    <property type="protein sequence ID" value="ACL04922.1"/>
    <property type="molecule type" value="Genomic_DNA"/>
</dbReference>
<accession>B8FGL3</accession>
<feature type="chain" id="PRO_5002872310" description="DUF4410 domain-containing protein" evidence="1">
    <location>
        <begin position="24"/>
        <end position="201"/>
    </location>
</feature>
<sequence length="201" mass="22305">MRSVRIACILAVAAAFLFTVGCASNQPIPNKFRNQEMDMSVTVSKIKDKPTMRDSGQGGLIGALVNAGRASGMREQLEGIKGETVRELLRQRLSEKMEEHYYIVDDEPQLAMEVKVSTWGWFVPSTMLGIKTGAYQCEIIGKVEIWDMTCKRKKKVAYVTAVSQKPLGDDPNKDFAQEALLLAVDDFAQKTAELLMAPSKK</sequence>
<name>B8FGL3_DESAL</name>
<dbReference type="HOGENOM" id="CLU_1358594_0_0_7"/>
<feature type="signal peptide" evidence="1">
    <location>
        <begin position="1"/>
        <end position="23"/>
    </location>
</feature>
<evidence type="ECO:0000313" key="3">
    <source>
        <dbReference type="Proteomes" id="UP000000739"/>
    </source>
</evidence>
<dbReference type="PROSITE" id="PS51257">
    <property type="entry name" value="PROKAR_LIPOPROTEIN"/>
    <property type="match status" value="1"/>
</dbReference>
<proteinExistence type="predicted"/>
<organism evidence="2 3">
    <name type="scientific">Desulfatibacillum aliphaticivorans</name>
    <dbReference type="NCBI Taxonomy" id="218208"/>
    <lineage>
        <taxon>Bacteria</taxon>
        <taxon>Pseudomonadati</taxon>
        <taxon>Thermodesulfobacteriota</taxon>
        <taxon>Desulfobacteria</taxon>
        <taxon>Desulfobacterales</taxon>
        <taxon>Desulfatibacillaceae</taxon>
        <taxon>Desulfatibacillum</taxon>
    </lineage>
</organism>
<evidence type="ECO:0008006" key="4">
    <source>
        <dbReference type="Google" id="ProtNLM"/>
    </source>
</evidence>
<keyword evidence="3" id="KW-1185">Reference proteome</keyword>
<dbReference type="Proteomes" id="UP000000739">
    <property type="component" value="Chromosome"/>
</dbReference>
<evidence type="ECO:0000256" key="1">
    <source>
        <dbReference type="SAM" id="SignalP"/>
    </source>
</evidence>
<reference evidence="2 3" key="1">
    <citation type="journal article" date="2012" name="Environ. Microbiol.">
        <title>The genome sequence of Desulfatibacillum alkenivorans AK-01: a blueprint for anaerobic alkane oxidation.</title>
        <authorList>
            <person name="Callaghan A.V."/>
            <person name="Morris B.E."/>
            <person name="Pereira I.A."/>
            <person name="McInerney M.J."/>
            <person name="Austin R.N."/>
            <person name="Groves J.T."/>
            <person name="Kukor J.J."/>
            <person name="Suflita J.M."/>
            <person name="Young L.Y."/>
            <person name="Zylstra G.J."/>
            <person name="Wawrik B."/>
        </authorList>
    </citation>
    <scope>NUCLEOTIDE SEQUENCE [LARGE SCALE GENOMIC DNA]</scope>
    <source>
        <strain evidence="2 3">AK-01</strain>
    </source>
</reference>
<dbReference type="KEGG" id="dal:Dalk_3232"/>
<protein>
    <recommendedName>
        <fullName evidence="4">DUF4410 domain-containing protein</fullName>
    </recommendedName>
</protein>